<evidence type="ECO:0000256" key="4">
    <source>
        <dbReference type="ARBA" id="ARBA00022927"/>
    </source>
</evidence>
<dbReference type="PANTHER" id="PTHR11753">
    <property type="entry name" value="ADAPTOR COMPLEXES SMALL SUBUNIT FAMILY"/>
    <property type="match status" value="1"/>
</dbReference>
<dbReference type="GO" id="GO:0006896">
    <property type="term" value="P:Golgi to vacuole transport"/>
    <property type="evidence" value="ECO:0007669"/>
    <property type="project" value="EnsemblFungi"/>
</dbReference>
<evidence type="ECO:0000256" key="5">
    <source>
        <dbReference type="ARBA" id="ARBA00023136"/>
    </source>
</evidence>
<keyword evidence="8" id="KW-1185">Reference proteome</keyword>
<dbReference type="Pfam" id="PF01217">
    <property type="entry name" value="Clat_adaptor_s"/>
    <property type="match status" value="1"/>
</dbReference>
<sequence length="193" mass="21739">MIHSVLIFNNDGLPRLLKFYTPVDIPTQQLLLKQIHKLVIGRPSNQCSFLTPPPLLEDEKYSDLKIIYRHYATLFFVFVVDEQESELGILDLIQVFVEVLDKCFENVCELDLVFGWQVLETCLEEIIQGGMVTDTTIVKIVNAVDEANKQVKASSSSGMINLGGNNNQGQNRGVFSTTSLWNAMDSRLSGWGR</sequence>
<dbReference type="FunFam" id="3.30.450.60:FF:000001">
    <property type="entry name" value="AP complex subunit sigma"/>
    <property type="match status" value="1"/>
</dbReference>
<dbReference type="InterPro" id="IPR016635">
    <property type="entry name" value="AP_complex_ssu"/>
</dbReference>
<reference evidence="8" key="1">
    <citation type="submission" date="2016-05" db="EMBL/GenBank/DDBJ databases">
        <title>Comparative genomics of biotechnologically important yeasts.</title>
        <authorList>
            <consortium name="DOE Joint Genome Institute"/>
            <person name="Riley R."/>
            <person name="Haridas S."/>
            <person name="Wolfe K.H."/>
            <person name="Lopes M.R."/>
            <person name="Hittinger C.T."/>
            <person name="Goker M."/>
            <person name="Salamov A."/>
            <person name="Wisecaver J."/>
            <person name="Long T.M."/>
            <person name="Aerts A.L."/>
            <person name="Barry K."/>
            <person name="Choi C."/>
            <person name="Clum A."/>
            <person name="Coughlan A.Y."/>
            <person name="Deshpande S."/>
            <person name="Douglass A.P."/>
            <person name="Hanson S.J."/>
            <person name="Klenk H.-P."/>
            <person name="Labutti K."/>
            <person name="Lapidus A."/>
            <person name="Lindquist E."/>
            <person name="Lipzen A."/>
            <person name="Meier-Kolthoff J.P."/>
            <person name="Ohm R.A."/>
            <person name="Otillar R.P."/>
            <person name="Pangilinan J."/>
            <person name="Peng Y."/>
            <person name="Rokas A."/>
            <person name="Rosa C.A."/>
            <person name="Scheuner C."/>
            <person name="Sibirny A.A."/>
            <person name="Slot J.C."/>
            <person name="Stielow J.B."/>
            <person name="Sun H."/>
            <person name="Kurtzman C.P."/>
            <person name="Blackwell M."/>
            <person name="Grigoriev I.V."/>
            <person name="Jeffries T.W."/>
        </authorList>
    </citation>
    <scope>NUCLEOTIDE SEQUENCE [LARGE SCALE GENOMIC DNA]</scope>
    <source>
        <strain evidence="8">NRRL Y-2460</strain>
    </source>
</reference>
<dbReference type="EMBL" id="KV454014">
    <property type="protein sequence ID" value="ODV95130.1"/>
    <property type="molecule type" value="Genomic_DNA"/>
</dbReference>
<evidence type="ECO:0000259" key="6">
    <source>
        <dbReference type="Pfam" id="PF01217"/>
    </source>
</evidence>
<dbReference type="Gene3D" id="3.30.450.60">
    <property type="match status" value="1"/>
</dbReference>
<evidence type="ECO:0000313" key="7">
    <source>
        <dbReference type="EMBL" id="ODV95130.1"/>
    </source>
</evidence>
<dbReference type="GO" id="GO:0030123">
    <property type="term" value="C:AP-3 adaptor complex"/>
    <property type="evidence" value="ECO:0007669"/>
    <property type="project" value="EnsemblFungi"/>
</dbReference>
<dbReference type="InterPro" id="IPR011012">
    <property type="entry name" value="Longin-like_dom_sf"/>
</dbReference>
<dbReference type="SUPFAM" id="SSF64356">
    <property type="entry name" value="SNARE-like"/>
    <property type="match status" value="1"/>
</dbReference>
<protein>
    <recommendedName>
        <fullName evidence="6">AP complex mu/sigma subunit domain-containing protein</fullName>
    </recommendedName>
</protein>
<comment type="similarity">
    <text evidence="2">Belongs to the adaptor complexes small subunit family.</text>
</comment>
<evidence type="ECO:0000256" key="2">
    <source>
        <dbReference type="ARBA" id="ARBA00006972"/>
    </source>
</evidence>
<dbReference type="InterPro" id="IPR022775">
    <property type="entry name" value="AP_mu_sigma_su"/>
</dbReference>
<dbReference type="Proteomes" id="UP000094236">
    <property type="component" value="Unassembled WGS sequence"/>
</dbReference>
<evidence type="ECO:0000256" key="1">
    <source>
        <dbReference type="ARBA" id="ARBA00004308"/>
    </source>
</evidence>
<dbReference type="GO" id="GO:0006623">
    <property type="term" value="P:protein targeting to vacuole"/>
    <property type="evidence" value="ECO:0007669"/>
    <property type="project" value="EnsemblFungi"/>
</dbReference>
<keyword evidence="5" id="KW-0472">Membrane</keyword>
<comment type="subcellular location">
    <subcellularLocation>
        <location evidence="1">Endomembrane system</location>
    </subcellularLocation>
</comment>
<keyword evidence="3" id="KW-0813">Transport</keyword>
<feature type="domain" description="AP complex mu/sigma subunit" evidence="6">
    <location>
        <begin position="1"/>
        <end position="149"/>
    </location>
</feature>
<evidence type="ECO:0000313" key="8">
    <source>
        <dbReference type="Proteomes" id="UP000094236"/>
    </source>
</evidence>
<accession>A0A1E4TTS0</accession>
<gene>
    <name evidence="7" type="ORF">PACTADRAFT_75658</name>
</gene>
<organism evidence="7 8">
    <name type="scientific">Pachysolen tannophilus NRRL Y-2460</name>
    <dbReference type="NCBI Taxonomy" id="669874"/>
    <lineage>
        <taxon>Eukaryota</taxon>
        <taxon>Fungi</taxon>
        <taxon>Dikarya</taxon>
        <taxon>Ascomycota</taxon>
        <taxon>Saccharomycotina</taxon>
        <taxon>Pichiomycetes</taxon>
        <taxon>Pachysolenaceae</taxon>
        <taxon>Pachysolen</taxon>
    </lineage>
</organism>
<dbReference type="GO" id="GO:0012505">
    <property type="term" value="C:endomembrane system"/>
    <property type="evidence" value="ECO:0007669"/>
    <property type="project" value="UniProtKB-SubCell"/>
</dbReference>
<evidence type="ECO:0000256" key="3">
    <source>
        <dbReference type="ARBA" id="ARBA00022448"/>
    </source>
</evidence>
<keyword evidence="4" id="KW-0653">Protein transport</keyword>
<dbReference type="OrthoDB" id="10261046at2759"/>
<dbReference type="AlphaFoldDB" id="A0A1E4TTS0"/>
<proteinExistence type="inferred from homology"/>
<name>A0A1E4TTS0_PACTA</name>
<dbReference type="STRING" id="669874.A0A1E4TTS0"/>